<dbReference type="InterPro" id="IPR000531">
    <property type="entry name" value="Beta-barrel_TonB"/>
</dbReference>
<dbReference type="RefSeq" id="WP_311161675.1">
    <property type="nucleotide sequence ID" value="NZ_JAVQLW010000002.1"/>
</dbReference>
<evidence type="ECO:0000256" key="1">
    <source>
        <dbReference type="ARBA" id="ARBA00004571"/>
    </source>
</evidence>
<dbReference type="NCBIfam" id="TIGR01783">
    <property type="entry name" value="TonB-siderophor"/>
    <property type="match status" value="1"/>
</dbReference>
<keyword evidence="13 14" id="KW-0998">Cell outer membrane</keyword>
<evidence type="ECO:0000259" key="18">
    <source>
        <dbReference type="Pfam" id="PF07715"/>
    </source>
</evidence>
<evidence type="ECO:0000256" key="5">
    <source>
        <dbReference type="ARBA" id="ARBA00022496"/>
    </source>
</evidence>
<dbReference type="Pfam" id="PF00593">
    <property type="entry name" value="TonB_dep_Rec_b-barrel"/>
    <property type="match status" value="1"/>
</dbReference>
<dbReference type="InterPro" id="IPR039426">
    <property type="entry name" value="TonB-dep_rcpt-like"/>
</dbReference>
<dbReference type="InterPro" id="IPR037066">
    <property type="entry name" value="Plug_dom_sf"/>
</dbReference>
<evidence type="ECO:0000256" key="13">
    <source>
        <dbReference type="ARBA" id="ARBA00023237"/>
    </source>
</evidence>
<dbReference type="InterPro" id="IPR036942">
    <property type="entry name" value="Beta-barrel_TonB_sf"/>
</dbReference>
<evidence type="ECO:0000256" key="10">
    <source>
        <dbReference type="ARBA" id="ARBA00023077"/>
    </source>
</evidence>
<accession>A0ABU2HX67</accession>
<evidence type="ECO:0000256" key="7">
    <source>
        <dbReference type="ARBA" id="ARBA00022729"/>
    </source>
</evidence>
<proteinExistence type="inferred from homology"/>
<reference evidence="20" key="1">
    <citation type="submission" date="2023-07" db="EMBL/GenBank/DDBJ databases">
        <title>Paracoccus sp. MBLB3053 whole genome sequence.</title>
        <authorList>
            <person name="Hwang C.Y."/>
            <person name="Cho E.-S."/>
            <person name="Seo M.-J."/>
        </authorList>
    </citation>
    <scope>NUCLEOTIDE SEQUENCE [LARGE SCALE GENOMIC DNA]</scope>
    <source>
        <strain evidence="20">MBLB3053</strain>
    </source>
</reference>
<keyword evidence="11 14" id="KW-0472">Membrane</keyword>
<dbReference type="EMBL" id="JAVQLW010000002">
    <property type="protein sequence ID" value="MDS9469145.1"/>
    <property type="molecule type" value="Genomic_DNA"/>
</dbReference>
<dbReference type="InterPro" id="IPR012910">
    <property type="entry name" value="Plug_dom"/>
</dbReference>
<protein>
    <submittedName>
        <fullName evidence="19">TonB-dependent siderophore receptor</fullName>
    </submittedName>
</protein>
<evidence type="ECO:0000256" key="11">
    <source>
        <dbReference type="ARBA" id="ARBA00023136"/>
    </source>
</evidence>
<evidence type="ECO:0000256" key="15">
    <source>
        <dbReference type="RuleBase" id="RU003357"/>
    </source>
</evidence>
<keyword evidence="4 14" id="KW-1134">Transmembrane beta strand</keyword>
<feature type="domain" description="TonB-dependent receptor-like beta-barrel" evidence="17">
    <location>
        <begin position="236"/>
        <end position="659"/>
    </location>
</feature>
<dbReference type="InterPro" id="IPR010105">
    <property type="entry name" value="TonB_sidphr_rcpt"/>
</dbReference>
<evidence type="ECO:0000256" key="9">
    <source>
        <dbReference type="ARBA" id="ARBA00023065"/>
    </source>
</evidence>
<dbReference type="Gene3D" id="2.40.170.20">
    <property type="entry name" value="TonB-dependent receptor, beta-barrel domain"/>
    <property type="match status" value="1"/>
</dbReference>
<dbReference type="PANTHER" id="PTHR32552">
    <property type="entry name" value="FERRICHROME IRON RECEPTOR-RELATED"/>
    <property type="match status" value="1"/>
</dbReference>
<evidence type="ECO:0000256" key="2">
    <source>
        <dbReference type="ARBA" id="ARBA00009810"/>
    </source>
</evidence>
<keyword evidence="20" id="KW-1185">Reference proteome</keyword>
<dbReference type="Pfam" id="PF07715">
    <property type="entry name" value="Plug"/>
    <property type="match status" value="1"/>
</dbReference>
<evidence type="ECO:0000313" key="20">
    <source>
        <dbReference type="Proteomes" id="UP001269144"/>
    </source>
</evidence>
<keyword evidence="10 15" id="KW-0798">TonB box</keyword>
<evidence type="ECO:0000256" key="16">
    <source>
        <dbReference type="SAM" id="SignalP"/>
    </source>
</evidence>
<organism evidence="19 20">
    <name type="scientific">Paracoccus aurantius</name>
    <dbReference type="NCBI Taxonomy" id="3073814"/>
    <lineage>
        <taxon>Bacteria</taxon>
        <taxon>Pseudomonadati</taxon>
        <taxon>Pseudomonadota</taxon>
        <taxon>Alphaproteobacteria</taxon>
        <taxon>Rhodobacterales</taxon>
        <taxon>Paracoccaceae</taxon>
        <taxon>Paracoccus</taxon>
    </lineage>
</organism>
<sequence length="689" mass="75603">MLLSHRVFLLAGTSFLALALPVHAQTEGAASPVVLDEVVLDATAPTQGYVVPTTQIATKTEATVLETQQSVSVITNQQIEDQGAQNMSQALRYTAGVTAEPFGADPRFDQPNLRGFDAGNSQYLNGLHLIRDFGAMSLELYGLERIEVLRGPSSSLYGSGSPGGLINMVQKHAQFDNFSEAGLSFGTRDNGSLFFDMNRSASDAFAWRLTGLVSKDHEQVEELENERGYLAAAGSWQFDDASTLDVMLSYQKDAPISPPGVPYGLTEIADADDVRDLYAGYPDADESDRRMLNLGVEYKRELDNGWRLEQGFRYQKFDWDYVGFYASGLTGDLISVGSTYQDEESDTVQVDTRLVGEAVTGAFSHKLLFGLDISRWSGRNATDFGTAPSLNWRDPDYNVSVPKSPWYSSIQDLTLEQIGVYAQDEIALGNWRGTFALRHDWAEQSGSSWNNFAGTTDPLQEDEATTGRAGLSYVFENGVAPYVSYATSFEPEIGTDRNGATLEPTKGKQWEVGVKYQPTDYNALITAAVYDLKQTNVTRLVDGFAEQVGEVHSRGVELEATAEISEGWDVRAAYTYNDAHQNGGAQDGLMMTNSPYNSASIWLDRDFGNGIRAGGGVRYIGERYGDTTNEYKIDSVTVADLAASYARDNIVASVNVFNVTDEEYIASCGSFGCYYGEGRELQAKLTYKW</sequence>
<dbReference type="PROSITE" id="PS52016">
    <property type="entry name" value="TONB_DEPENDENT_REC_3"/>
    <property type="match status" value="1"/>
</dbReference>
<evidence type="ECO:0000256" key="3">
    <source>
        <dbReference type="ARBA" id="ARBA00022448"/>
    </source>
</evidence>
<comment type="similarity">
    <text evidence="2 14 15">Belongs to the TonB-dependent receptor family.</text>
</comment>
<evidence type="ECO:0000256" key="12">
    <source>
        <dbReference type="ARBA" id="ARBA00023170"/>
    </source>
</evidence>
<feature type="chain" id="PRO_5046746116" evidence="16">
    <location>
        <begin position="25"/>
        <end position="689"/>
    </location>
</feature>
<gene>
    <name evidence="19" type="ORF">RGQ15_16390</name>
</gene>
<feature type="signal peptide" evidence="16">
    <location>
        <begin position="1"/>
        <end position="24"/>
    </location>
</feature>
<keyword evidence="3 14" id="KW-0813">Transport</keyword>
<dbReference type="SUPFAM" id="SSF56935">
    <property type="entry name" value="Porins"/>
    <property type="match status" value="1"/>
</dbReference>
<evidence type="ECO:0000256" key="4">
    <source>
        <dbReference type="ARBA" id="ARBA00022452"/>
    </source>
</evidence>
<comment type="caution">
    <text evidence="19">The sequence shown here is derived from an EMBL/GenBank/DDBJ whole genome shotgun (WGS) entry which is preliminary data.</text>
</comment>
<dbReference type="PANTHER" id="PTHR32552:SF68">
    <property type="entry name" value="FERRICHROME OUTER MEMBRANE TRANSPORTER_PHAGE RECEPTOR"/>
    <property type="match status" value="1"/>
</dbReference>
<evidence type="ECO:0000256" key="14">
    <source>
        <dbReference type="PROSITE-ProRule" id="PRU01360"/>
    </source>
</evidence>
<dbReference type="Gene3D" id="2.170.130.10">
    <property type="entry name" value="TonB-dependent receptor, plug domain"/>
    <property type="match status" value="1"/>
</dbReference>
<name>A0ABU2HX67_9RHOB</name>
<keyword evidence="12 19" id="KW-0675">Receptor</keyword>
<keyword evidence="5" id="KW-0410">Iron transport</keyword>
<keyword evidence="7 16" id="KW-0732">Signal</keyword>
<dbReference type="Proteomes" id="UP001269144">
    <property type="component" value="Unassembled WGS sequence"/>
</dbReference>
<comment type="subcellular location">
    <subcellularLocation>
        <location evidence="1 14">Cell outer membrane</location>
        <topology evidence="1 14">Multi-pass membrane protein</topology>
    </subcellularLocation>
</comment>
<evidence type="ECO:0000256" key="8">
    <source>
        <dbReference type="ARBA" id="ARBA00023004"/>
    </source>
</evidence>
<feature type="domain" description="TonB-dependent receptor plug" evidence="18">
    <location>
        <begin position="64"/>
        <end position="164"/>
    </location>
</feature>
<dbReference type="CDD" id="cd01347">
    <property type="entry name" value="ligand_gated_channel"/>
    <property type="match status" value="1"/>
</dbReference>
<evidence type="ECO:0000313" key="19">
    <source>
        <dbReference type="EMBL" id="MDS9469145.1"/>
    </source>
</evidence>
<keyword evidence="8" id="KW-0408">Iron</keyword>
<keyword evidence="6 14" id="KW-0812">Transmembrane</keyword>
<evidence type="ECO:0000256" key="6">
    <source>
        <dbReference type="ARBA" id="ARBA00022692"/>
    </source>
</evidence>
<keyword evidence="9" id="KW-0406">Ion transport</keyword>
<evidence type="ECO:0000259" key="17">
    <source>
        <dbReference type="Pfam" id="PF00593"/>
    </source>
</evidence>